<dbReference type="Gene3D" id="2.130.10.10">
    <property type="entry name" value="YVTN repeat-like/Quinoprotein amine dehydrogenase"/>
    <property type="match status" value="1"/>
</dbReference>
<name>A0A5N5TCL7_9CRUS</name>
<dbReference type="AlphaFoldDB" id="A0A5N5TCL7"/>
<evidence type="ECO:0000256" key="1">
    <source>
        <dbReference type="PROSITE-ProRule" id="PRU00221"/>
    </source>
</evidence>
<feature type="compositionally biased region" description="Polar residues" evidence="2">
    <location>
        <begin position="77"/>
        <end position="88"/>
    </location>
</feature>
<evidence type="ECO:0000313" key="4">
    <source>
        <dbReference type="Proteomes" id="UP000326759"/>
    </source>
</evidence>
<dbReference type="EMBL" id="SEYY01003203">
    <property type="protein sequence ID" value="KAB7504413.1"/>
    <property type="molecule type" value="Genomic_DNA"/>
</dbReference>
<protein>
    <submittedName>
        <fullName evidence="3">Lysosomal-trafficking regulator</fullName>
    </submittedName>
</protein>
<feature type="region of interest" description="Disordered" evidence="2">
    <location>
        <begin position="77"/>
        <end position="102"/>
    </location>
</feature>
<dbReference type="OrthoDB" id="196264at2759"/>
<dbReference type="InterPro" id="IPR001680">
    <property type="entry name" value="WD40_rpt"/>
</dbReference>
<evidence type="ECO:0000256" key="2">
    <source>
        <dbReference type="SAM" id="MobiDB-lite"/>
    </source>
</evidence>
<organism evidence="3 4">
    <name type="scientific">Armadillidium nasatum</name>
    <dbReference type="NCBI Taxonomy" id="96803"/>
    <lineage>
        <taxon>Eukaryota</taxon>
        <taxon>Metazoa</taxon>
        <taxon>Ecdysozoa</taxon>
        <taxon>Arthropoda</taxon>
        <taxon>Crustacea</taxon>
        <taxon>Multicrustacea</taxon>
        <taxon>Malacostraca</taxon>
        <taxon>Eumalacostraca</taxon>
        <taxon>Peracarida</taxon>
        <taxon>Isopoda</taxon>
        <taxon>Oniscidea</taxon>
        <taxon>Crinocheta</taxon>
        <taxon>Armadillidiidae</taxon>
        <taxon>Armadillidium</taxon>
    </lineage>
</organism>
<dbReference type="SUPFAM" id="SSF50978">
    <property type="entry name" value="WD40 repeat-like"/>
    <property type="match status" value="1"/>
</dbReference>
<dbReference type="Proteomes" id="UP000326759">
    <property type="component" value="Unassembled WGS sequence"/>
</dbReference>
<dbReference type="InterPro" id="IPR015943">
    <property type="entry name" value="WD40/YVTN_repeat-like_dom_sf"/>
</dbReference>
<keyword evidence="4" id="KW-1185">Reference proteome</keyword>
<dbReference type="Pfam" id="PF00400">
    <property type="entry name" value="WD40"/>
    <property type="match status" value="1"/>
</dbReference>
<dbReference type="PROSITE" id="PS50294">
    <property type="entry name" value="WD_REPEATS_REGION"/>
    <property type="match status" value="1"/>
</dbReference>
<dbReference type="PANTHER" id="PTHR13743:SF86">
    <property type="entry name" value="LYSOSOMAL-TRAFFICKING REGULATOR"/>
    <property type="match status" value="1"/>
</dbReference>
<accession>A0A5N5TCL7</accession>
<evidence type="ECO:0000313" key="3">
    <source>
        <dbReference type="EMBL" id="KAB7504413.1"/>
    </source>
</evidence>
<dbReference type="InterPro" id="IPR050865">
    <property type="entry name" value="BEACH_Domain"/>
</dbReference>
<proteinExistence type="predicted"/>
<sequence>MLAGIPWGIYAGSPADPKPSIQLVQPLQSHVGSMMTFSLNEVAIISPSTVVYTVRTKKGKLQAPALPQTFYYKNQNLDNPHSPCGDSSSNDDQDNETYESVPKTVSLSKLLDDFESNKPMKINSDLDVASTTDVQPKLKKIESDLKSYGWQLVLSIMHAAVSNMTVTSCVISQNQLWLGTESGQVLVYLVSMLQGKEELVANAPNHPLIGHSAPVSCMTVSYDFKVCFSGGEDGLVILWDSNRLSYIRSVAVSKIKIYILSVSETLGDWVSVTHTSASSAGSTPSSPTATASASADDRGSSVIRYYSINAEFIDSITINDARVTCVTFSNASEGRNVNVVVVGCSDRSIRFFSTWNLTLVRILKCDRIKESPIHEIGYVPHDHILTGGILKISNSIK</sequence>
<feature type="repeat" description="WD" evidence="1">
    <location>
        <begin position="208"/>
        <end position="249"/>
    </location>
</feature>
<dbReference type="PROSITE" id="PS50082">
    <property type="entry name" value="WD_REPEATS_2"/>
    <property type="match status" value="1"/>
</dbReference>
<keyword evidence="1" id="KW-0853">WD repeat</keyword>
<dbReference type="InterPro" id="IPR036322">
    <property type="entry name" value="WD40_repeat_dom_sf"/>
</dbReference>
<reference evidence="3 4" key="1">
    <citation type="journal article" date="2019" name="PLoS Biol.">
        <title>Sex chromosomes control vertical transmission of feminizing Wolbachia symbionts in an isopod.</title>
        <authorList>
            <person name="Becking T."/>
            <person name="Chebbi M.A."/>
            <person name="Giraud I."/>
            <person name="Moumen B."/>
            <person name="Laverre T."/>
            <person name="Caubet Y."/>
            <person name="Peccoud J."/>
            <person name="Gilbert C."/>
            <person name="Cordaux R."/>
        </authorList>
    </citation>
    <scope>NUCLEOTIDE SEQUENCE [LARGE SCALE GENOMIC DNA]</scope>
    <source>
        <strain evidence="3">ANa2</strain>
        <tissue evidence="3">Whole body excluding digestive tract and cuticle</tissue>
    </source>
</reference>
<gene>
    <name evidence="3" type="primary">LYST</name>
    <name evidence="3" type="ORF">Anas_00777</name>
</gene>
<dbReference type="PANTHER" id="PTHR13743">
    <property type="entry name" value="BEIGE/BEACH-RELATED"/>
    <property type="match status" value="1"/>
</dbReference>
<dbReference type="SMART" id="SM00320">
    <property type="entry name" value="WD40"/>
    <property type="match status" value="2"/>
</dbReference>
<comment type="caution">
    <text evidence="3">The sequence shown here is derived from an EMBL/GenBank/DDBJ whole genome shotgun (WGS) entry which is preliminary data.</text>
</comment>